<name>A0A1H4F6U8_9BACT</name>
<dbReference type="EMBL" id="FNRL01000023">
    <property type="protein sequence ID" value="SEA93056.1"/>
    <property type="molecule type" value="Genomic_DNA"/>
</dbReference>
<reference evidence="2" key="1">
    <citation type="submission" date="2016-10" db="EMBL/GenBank/DDBJ databases">
        <authorList>
            <person name="Varghese N."/>
            <person name="Submissions S."/>
        </authorList>
    </citation>
    <scope>NUCLEOTIDE SEQUENCE [LARGE SCALE GENOMIC DNA]</scope>
    <source>
        <strain evidence="2">DSM 23920</strain>
    </source>
</reference>
<gene>
    <name evidence="1" type="ORF">SAMN05660909_04191</name>
</gene>
<evidence type="ECO:0000313" key="2">
    <source>
        <dbReference type="Proteomes" id="UP000199656"/>
    </source>
</evidence>
<accession>A0A1H4F6U8</accession>
<evidence type="ECO:0000313" key="1">
    <source>
        <dbReference type="EMBL" id="SEA93056.1"/>
    </source>
</evidence>
<organism evidence="1 2">
    <name type="scientific">Chitinophaga terrae</name>
    <name type="common">ex Kim and Jung 2007</name>
    <dbReference type="NCBI Taxonomy" id="408074"/>
    <lineage>
        <taxon>Bacteria</taxon>
        <taxon>Pseudomonadati</taxon>
        <taxon>Bacteroidota</taxon>
        <taxon>Chitinophagia</taxon>
        <taxon>Chitinophagales</taxon>
        <taxon>Chitinophagaceae</taxon>
        <taxon>Chitinophaga</taxon>
    </lineage>
</organism>
<dbReference type="AlphaFoldDB" id="A0A1H4F6U8"/>
<keyword evidence="2" id="KW-1185">Reference proteome</keyword>
<sequence>MQRLHGWKAITLTLGGPVFFYRESAEVIVGRETSHLPKYKGKDGRLTDKLKDRMLEWQRNLTRCITKR</sequence>
<protein>
    <submittedName>
        <fullName evidence="1">Uncharacterized protein</fullName>
    </submittedName>
</protein>
<dbReference type="Proteomes" id="UP000199656">
    <property type="component" value="Unassembled WGS sequence"/>
</dbReference>
<proteinExistence type="predicted"/>